<keyword evidence="3" id="KW-1185">Reference proteome</keyword>
<comment type="caution">
    <text evidence="2">The sequence shown here is derived from an EMBL/GenBank/DDBJ whole genome shotgun (WGS) entry which is preliminary data.</text>
</comment>
<dbReference type="Gene3D" id="3.20.20.70">
    <property type="entry name" value="Aldolase class I"/>
    <property type="match status" value="1"/>
</dbReference>
<keyword evidence="1" id="KW-0319">Glycerol metabolism</keyword>
<dbReference type="Proteomes" id="UP001597079">
    <property type="component" value="Unassembled WGS sequence"/>
</dbReference>
<proteinExistence type="predicted"/>
<dbReference type="RefSeq" id="WP_377940690.1">
    <property type="nucleotide sequence ID" value="NZ_JBHUCX010000004.1"/>
</dbReference>
<dbReference type="PIRSF" id="PIRSF016897">
    <property type="entry name" value="GlpP"/>
    <property type="match status" value="1"/>
</dbReference>
<evidence type="ECO:0000256" key="1">
    <source>
        <dbReference type="PIRNR" id="PIRNR016897"/>
    </source>
</evidence>
<evidence type="ECO:0000313" key="3">
    <source>
        <dbReference type="Proteomes" id="UP001597079"/>
    </source>
</evidence>
<evidence type="ECO:0000313" key="2">
    <source>
        <dbReference type="EMBL" id="MFD1673326.1"/>
    </source>
</evidence>
<comment type="function">
    <text evidence="1">Regulates expression of the glpD operon. In the presence of glycerol 3-phosphate (G3P) causes antitermination of transcription of glpD at the inverted repeat of the leader region to enhance its transcription. Binds and stabilizes glpD leader mRNA.</text>
</comment>
<protein>
    <recommendedName>
        <fullName evidence="1">Glycerol uptake operon antiterminator regulatory protein</fullName>
    </recommendedName>
</protein>
<dbReference type="InterPro" id="IPR006699">
    <property type="entry name" value="GlpP"/>
</dbReference>
<keyword evidence="1" id="KW-0694">RNA-binding</keyword>
<sequence>MKIEQQIVIPAARTIKDFESLLATSIEYIVVLDVHIGQLIHLSKMGRQHEKKLLVHADLVQGLKPDEAGAQFLCQWIQPTGLISTHASVMVTAKKHGIISIQRIFLLDSHALATSVRVIKHCDPDYVEILPGVVPKLVREVASQTKRKVIAGGFIETMDEVTEVLAAGASAVSTSSLEVRQFYFPTS</sequence>
<name>A0ABW4JCG3_9BACL</name>
<reference evidence="3" key="1">
    <citation type="journal article" date="2019" name="Int. J. Syst. Evol. Microbiol.">
        <title>The Global Catalogue of Microorganisms (GCM) 10K type strain sequencing project: providing services to taxonomists for standard genome sequencing and annotation.</title>
        <authorList>
            <consortium name="The Broad Institute Genomics Platform"/>
            <consortium name="The Broad Institute Genome Sequencing Center for Infectious Disease"/>
            <person name="Wu L."/>
            <person name="Ma J."/>
        </authorList>
    </citation>
    <scope>NUCLEOTIDE SEQUENCE [LARGE SCALE GENOMIC DNA]</scope>
    <source>
        <strain evidence="3">CGMCC 1.12286</strain>
    </source>
</reference>
<dbReference type="EMBL" id="JBHUCX010000004">
    <property type="protein sequence ID" value="MFD1673326.1"/>
    <property type="molecule type" value="Genomic_DNA"/>
</dbReference>
<organism evidence="2 3">
    <name type="scientific">Alicyclobacillus fodiniaquatilis</name>
    <dbReference type="NCBI Taxonomy" id="1661150"/>
    <lineage>
        <taxon>Bacteria</taxon>
        <taxon>Bacillati</taxon>
        <taxon>Bacillota</taxon>
        <taxon>Bacilli</taxon>
        <taxon>Bacillales</taxon>
        <taxon>Alicyclobacillaceae</taxon>
        <taxon>Alicyclobacillus</taxon>
    </lineage>
</organism>
<dbReference type="InterPro" id="IPR013785">
    <property type="entry name" value="Aldolase_TIM"/>
</dbReference>
<dbReference type="PANTHER" id="PTHR35787">
    <property type="entry name" value="GLYCEROL UPTAKE OPERON ANTITERMINATOR REGULATORY PROTEIN"/>
    <property type="match status" value="1"/>
</dbReference>
<dbReference type="PANTHER" id="PTHR35787:SF1">
    <property type="entry name" value="GLYCEROL UPTAKE OPERON ANTITERMINATOR REGULATORY PROTEIN"/>
    <property type="match status" value="1"/>
</dbReference>
<keyword evidence="1" id="KW-0805">Transcription regulation</keyword>
<gene>
    <name evidence="2" type="ORF">ACFSB2_01135</name>
</gene>
<keyword evidence="1" id="KW-0804">Transcription</keyword>
<dbReference type="Pfam" id="PF04309">
    <property type="entry name" value="G3P_antiterm"/>
    <property type="match status" value="1"/>
</dbReference>
<dbReference type="SUPFAM" id="SSF110391">
    <property type="entry name" value="GlpP-like"/>
    <property type="match status" value="1"/>
</dbReference>
<accession>A0ABW4JCG3</accession>